<name>A0ABY8EVE6_MALFU</name>
<dbReference type="EMBL" id="CP046238">
    <property type="protein sequence ID" value="WFD49527.1"/>
    <property type="molecule type" value="Genomic_DNA"/>
</dbReference>
<dbReference type="Proteomes" id="UP000818624">
    <property type="component" value="Chromosome 5"/>
</dbReference>
<gene>
    <name evidence="1" type="ORF">GLX27_004210</name>
</gene>
<reference evidence="1 2" key="1">
    <citation type="journal article" date="2020" name="Elife">
        <title>Loss of centromere function drives karyotype evolution in closely related Malassezia species.</title>
        <authorList>
            <person name="Sankaranarayanan S.R."/>
            <person name="Ianiri G."/>
            <person name="Coelho M.A."/>
            <person name="Reza M.H."/>
            <person name="Thimmappa B.C."/>
            <person name="Ganguly P."/>
            <person name="Vadnala R.N."/>
            <person name="Sun S."/>
            <person name="Siddharthan R."/>
            <person name="Tellgren-Roth C."/>
            <person name="Dawson T.L."/>
            <person name="Heitman J."/>
            <person name="Sanyal K."/>
        </authorList>
    </citation>
    <scope>NUCLEOTIDE SEQUENCE [LARGE SCALE GENOMIC DNA]</scope>
    <source>
        <strain evidence="1">CBS14141</strain>
    </source>
</reference>
<protein>
    <recommendedName>
        <fullName evidence="3">Vacuolar protein sorting-associated protein 51 homolog</fullName>
    </recommendedName>
</protein>
<evidence type="ECO:0000313" key="2">
    <source>
        <dbReference type="Proteomes" id="UP000818624"/>
    </source>
</evidence>
<sequence>MAPSVDDGAAGQPLDALLRRSIALMDGTSRTNPGIRELKADRQSLVYNHHQELVAASETVGKMRAGLDALHTPRDALRAQLAAIDQGRAAVAADGVPWADVRPIVELPTTLRSLAATDPEGARTAYAEHEATIQAWADAGVVGADALRAECEAALAT</sequence>
<proteinExistence type="predicted"/>
<keyword evidence="2" id="KW-1185">Reference proteome</keyword>
<evidence type="ECO:0008006" key="3">
    <source>
        <dbReference type="Google" id="ProtNLM"/>
    </source>
</evidence>
<evidence type="ECO:0000313" key="1">
    <source>
        <dbReference type="EMBL" id="WFD49527.1"/>
    </source>
</evidence>
<accession>A0ABY8EVE6</accession>
<dbReference type="Pfam" id="PF08700">
    <property type="entry name" value="VPS51_Exo84_N"/>
    <property type="match status" value="1"/>
</dbReference>
<organism evidence="1 2">
    <name type="scientific">Malassezia furfur</name>
    <name type="common">Pityriasis versicolor infection agent</name>
    <name type="synonym">Pityrosporum furfur</name>
    <dbReference type="NCBI Taxonomy" id="55194"/>
    <lineage>
        <taxon>Eukaryota</taxon>
        <taxon>Fungi</taxon>
        <taxon>Dikarya</taxon>
        <taxon>Basidiomycota</taxon>
        <taxon>Ustilaginomycotina</taxon>
        <taxon>Malasseziomycetes</taxon>
        <taxon>Malasseziales</taxon>
        <taxon>Malasseziaceae</taxon>
        <taxon>Malassezia</taxon>
    </lineage>
</organism>